<dbReference type="Gene3D" id="3.40.1280.10">
    <property type="match status" value="1"/>
</dbReference>
<proteinExistence type="predicted"/>
<evidence type="ECO:0000256" key="3">
    <source>
        <dbReference type="SAM" id="MobiDB-lite"/>
    </source>
</evidence>
<dbReference type="OrthoDB" id="9795352at2"/>
<feature type="domain" description="tRNA/rRNA methyltransferase SpoU type" evidence="4">
    <location>
        <begin position="30"/>
        <end position="171"/>
    </location>
</feature>
<dbReference type="GO" id="GO:0005829">
    <property type="term" value="C:cytosol"/>
    <property type="evidence" value="ECO:0007669"/>
    <property type="project" value="TreeGrafter"/>
</dbReference>
<keyword evidence="2" id="KW-0808">Transferase</keyword>
<name>A0A345UIX6_9BACT</name>
<evidence type="ECO:0000313" key="6">
    <source>
        <dbReference type="Proteomes" id="UP000254808"/>
    </source>
</evidence>
<dbReference type="GO" id="GO:0032259">
    <property type="term" value="P:methylation"/>
    <property type="evidence" value="ECO:0007669"/>
    <property type="project" value="UniProtKB-KW"/>
</dbReference>
<dbReference type="KEGG" id="cprv:CYPRO_1164"/>
<reference evidence="5 6" key="1">
    <citation type="submission" date="2018-03" db="EMBL/GenBank/DDBJ databases">
        <title>Phenotypic and genomic properties of Cyclonatronum proteinivorum gen. nov., sp. nov., a haloalkaliphilic bacteroidete from soda lakes possessing Na+-translocating rhodopsin.</title>
        <authorList>
            <person name="Toshchakov S.V."/>
            <person name="Korzhenkov A."/>
            <person name="Samarov N.I."/>
            <person name="Kublanov I.V."/>
            <person name="Muntyan M.S."/>
            <person name="Sorokin D.Y."/>
        </authorList>
    </citation>
    <scope>NUCLEOTIDE SEQUENCE [LARGE SCALE GENOMIC DNA]</scope>
    <source>
        <strain evidence="5 6">Omega</strain>
    </source>
</reference>
<dbReference type="InterPro" id="IPR029028">
    <property type="entry name" value="Alpha/beta_knot_MTases"/>
</dbReference>
<evidence type="ECO:0000256" key="1">
    <source>
        <dbReference type="ARBA" id="ARBA00022603"/>
    </source>
</evidence>
<evidence type="ECO:0000256" key="2">
    <source>
        <dbReference type="ARBA" id="ARBA00022679"/>
    </source>
</evidence>
<dbReference type="SUPFAM" id="SSF75217">
    <property type="entry name" value="alpha/beta knot"/>
    <property type="match status" value="1"/>
</dbReference>
<feature type="compositionally biased region" description="Polar residues" evidence="3">
    <location>
        <begin position="10"/>
        <end position="20"/>
    </location>
</feature>
<evidence type="ECO:0000313" key="5">
    <source>
        <dbReference type="EMBL" id="AXJ00428.1"/>
    </source>
</evidence>
<dbReference type="InterPro" id="IPR001537">
    <property type="entry name" value="SpoU_MeTrfase"/>
</dbReference>
<dbReference type="EMBL" id="CP027806">
    <property type="protein sequence ID" value="AXJ00428.1"/>
    <property type="molecule type" value="Genomic_DNA"/>
</dbReference>
<organism evidence="5 6">
    <name type="scientific">Cyclonatronum proteinivorum</name>
    <dbReference type="NCBI Taxonomy" id="1457365"/>
    <lineage>
        <taxon>Bacteria</taxon>
        <taxon>Pseudomonadati</taxon>
        <taxon>Balneolota</taxon>
        <taxon>Balneolia</taxon>
        <taxon>Balneolales</taxon>
        <taxon>Cyclonatronaceae</taxon>
        <taxon>Cyclonatronum</taxon>
    </lineage>
</organism>
<dbReference type="GO" id="GO:0006396">
    <property type="term" value="P:RNA processing"/>
    <property type="evidence" value="ECO:0007669"/>
    <property type="project" value="InterPro"/>
</dbReference>
<sequence>MRSYQKRTTRQILAENQQRTPPQQLRNAGVWLHNIRSMYNVGAAFRNCDAFGCGQLYLSGYTPRPPRPEISKTALGAEETVPWLYIEDPVAYLKQAKQNGVRLIGIEQTHESESLTAFRVESDDKTIFFFGNEVTGLDEDLLPLIDQCLEIPQFGFKHSLNVSVSVGTVLYHILLTSEKK</sequence>
<dbReference type="PANTHER" id="PTHR46429">
    <property type="entry name" value="23S RRNA (GUANOSINE-2'-O-)-METHYLTRANSFERASE RLMB"/>
    <property type="match status" value="1"/>
</dbReference>
<feature type="region of interest" description="Disordered" evidence="3">
    <location>
        <begin position="1"/>
        <end position="20"/>
    </location>
</feature>
<keyword evidence="1 5" id="KW-0489">Methyltransferase</keyword>
<dbReference type="GO" id="GO:0008173">
    <property type="term" value="F:RNA methyltransferase activity"/>
    <property type="evidence" value="ECO:0007669"/>
    <property type="project" value="InterPro"/>
</dbReference>
<dbReference type="InterPro" id="IPR004441">
    <property type="entry name" value="rRNA_MeTrfase_TrmH"/>
</dbReference>
<accession>A0A345UIX6</accession>
<keyword evidence="6" id="KW-1185">Reference proteome</keyword>
<protein>
    <submittedName>
        <fullName evidence="5">SpoU rRNA Methylase family protein</fullName>
    </submittedName>
</protein>
<evidence type="ECO:0000259" key="4">
    <source>
        <dbReference type="Pfam" id="PF00588"/>
    </source>
</evidence>
<dbReference type="Pfam" id="PF00588">
    <property type="entry name" value="SpoU_methylase"/>
    <property type="match status" value="1"/>
</dbReference>
<dbReference type="AlphaFoldDB" id="A0A345UIX6"/>
<dbReference type="Proteomes" id="UP000254808">
    <property type="component" value="Chromosome"/>
</dbReference>
<dbReference type="InterPro" id="IPR029026">
    <property type="entry name" value="tRNA_m1G_MTases_N"/>
</dbReference>
<dbReference type="GO" id="GO:0003723">
    <property type="term" value="F:RNA binding"/>
    <property type="evidence" value="ECO:0007669"/>
    <property type="project" value="InterPro"/>
</dbReference>
<gene>
    <name evidence="5" type="ORF">CYPRO_1164</name>
</gene>
<dbReference type="RefSeq" id="WP_114983705.1">
    <property type="nucleotide sequence ID" value="NZ_CP027806.1"/>
</dbReference>
<dbReference type="PANTHER" id="PTHR46429:SF1">
    <property type="entry name" value="23S RRNA (GUANOSINE-2'-O-)-METHYLTRANSFERASE RLMB"/>
    <property type="match status" value="1"/>
</dbReference>